<dbReference type="OrthoDB" id="5800391at2759"/>
<feature type="transmembrane region" description="Helical" evidence="8">
    <location>
        <begin position="246"/>
        <end position="268"/>
    </location>
</feature>
<dbReference type="AlphaFoldDB" id="A0A9C6WRL5"/>
<evidence type="ECO:0000256" key="6">
    <source>
        <dbReference type="ARBA" id="ARBA00023136"/>
    </source>
</evidence>
<keyword evidence="7" id="KW-0675">Receptor</keyword>
<dbReference type="GeneID" id="113202901"/>
<feature type="transmembrane region" description="Helical" evidence="8">
    <location>
        <begin position="65"/>
        <end position="89"/>
    </location>
</feature>
<comment type="subcellular location">
    <subcellularLocation>
        <location evidence="1">Cell membrane</location>
        <topology evidence="1">Multi-pass membrane protein</topology>
    </subcellularLocation>
</comment>
<evidence type="ECO:0000313" key="10">
    <source>
        <dbReference type="RefSeq" id="XP_052125657.1"/>
    </source>
</evidence>
<keyword evidence="9" id="KW-1185">Reference proteome</keyword>
<feature type="transmembrane region" description="Helical" evidence="8">
    <location>
        <begin position="150"/>
        <end position="168"/>
    </location>
</feature>
<feature type="transmembrane region" description="Helical" evidence="8">
    <location>
        <begin position="27"/>
        <end position="44"/>
    </location>
</feature>
<organism evidence="9 10">
    <name type="scientific">Frankliniella occidentalis</name>
    <name type="common">Western flower thrips</name>
    <name type="synonym">Euthrips occidentalis</name>
    <dbReference type="NCBI Taxonomy" id="133901"/>
    <lineage>
        <taxon>Eukaryota</taxon>
        <taxon>Metazoa</taxon>
        <taxon>Ecdysozoa</taxon>
        <taxon>Arthropoda</taxon>
        <taxon>Hexapoda</taxon>
        <taxon>Insecta</taxon>
        <taxon>Pterygota</taxon>
        <taxon>Neoptera</taxon>
        <taxon>Paraneoptera</taxon>
        <taxon>Thysanoptera</taxon>
        <taxon>Terebrantia</taxon>
        <taxon>Thripoidea</taxon>
        <taxon>Thripidae</taxon>
        <taxon>Frankliniella</taxon>
    </lineage>
</organism>
<proteinExistence type="inferred from homology"/>
<dbReference type="Pfam" id="PF06151">
    <property type="entry name" value="Trehalose_recp"/>
    <property type="match status" value="1"/>
</dbReference>
<evidence type="ECO:0000256" key="7">
    <source>
        <dbReference type="ARBA" id="ARBA00023170"/>
    </source>
</evidence>
<evidence type="ECO:0000256" key="2">
    <source>
        <dbReference type="ARBA" id="ARBA00005327"/>
    </source>
</evidence>
<dbReference type="GO" id="GO:0008527">
    <property type="term" value="F:taste receptor activity"/>
    <property type="evidence" value="ECO:0007669"/>
    <property type="project" value="InterPro"/>
</dbReference>
<sequence length="336" mass="38230">MSVLLVLSHEEDLSTSVKFVNGIKGNIVHTSSVLAVLFLFLRLSRRWHRVCAGFQRVERRLATEGFNAVSFGSYIRSMTAVFILATFVVEMAVDAVPSIAKMMENPRPFDGVGDFVEKFYYESFPQMKIIPVYNIALVIWVFWTKAQAKLAITYTDLILWAIGAAAAAKFKSINKKIGELKYEKMTEMDWRRVRESYNDVVVLISDLDRILGPHVLLSYAIGLWFVCGGILLLLDSEIDTLKRVYIFLSMSFWICRVIVATLSLASVYEENICIRNSLHLVPTDYYGDEVHRFAMQACHDDLGFTGMKFFTVTRSVLLTLAGTIASYEIVLMEFNR</sequence>
<evidence type="ECO:0000256" key="5">
    <source>
        <dbReference type="ARBA" id="ARBA00022989"/>
    </source>
</evidence>
<dbReference type="RefSeq" id="XP_052125657.1">
    <property type="nucleotide sequence ID" value="XM_052269697.1"/>
</dbReference>
<dbReference type="InterPro" id="IPR009318">
    <property type="entry name" value="Gustatory_rcpt"/>
</dbReference>
<evidence type="ECO:0000313" key="9">
    <source>
        <dbReference type="Proteomes" id="UP000504606"/>
    </source>
</evidence>
<dbReference type="PANTHER" id="PTHR21421:SF29">
    <property type="entry name" value="GUSTATORY RECEPTOR 5A FOR TREHALOSE-RELATED"/>
    <property type="match status" value="1"/>
</dbReference>
<keyword evidence="4 8" id="KW-0812">Transmembrane</keyword>
<evidence type="ECO:0000256" key="3">
    <source>
        <dbReference type="ARBA" id="ARBA00022475"/>
    </source>
</evidence>
<evidence type="ECO:0000256" key="4">
    <source>
        <dbReference type="ARBA" id="ARBA00022692"/>
    </source>
</evidence>
<comment type="similarity">
    <text evidence="2">Belongs to the insect chemoreceptor superfamily. Gustatory receptor (GR) family. Gr5a subfamily.</text>
</comment>
<dbReference type="Proteomes" id="UP000504606">
    <property type="component" value="Unplaced"/>
</dbReference>
<evidence type="ECO:0000256" key="1">
    <source>
        <dbReference type="ARBA" id="ARBA00004651"/>
    </source>
</evidence>
<dbReference type="PANTHER" id="PTHR21421">
    <property type="entry name" value="GUSTATORY RECEPTOR"/>
    <property type="match status" value="1"/>
</dbReference>
<evidence type="ECO:0000256" key="8">
    <source>
        <dbReference type="SAM" id="Phobius"/>
    </source>
</evidence>
<protein>
    <submittedName>
        <fullName evidence="10">Gustatory receptor for sugar taste 64f-like</fullName>
    </submittedName>
</protein>
<dbReference type="GO" id="GO:0050916">
    <property type="term" value="P:sensory perception of sweet taste"/>
    <property type="evidence" value="ECO:0007669"/>
    <property type="project" value="UniProtKB-ARBA"/>
</dbReference>
<name>A0A9C6WRL5_FRAOC</name>
<gene>
    <name evidence="10" type="primary">LOC113202901</name>
</gene>
<dbReference type="KEGG" id="foc:113202901"/>
<feature type="transmembrane region" description="Helical" evidence="8">
    <location>
        <begin position="124"/>
        <end position="143"/>
    </location>
</feature>
<reference evidence="10" key="1">
    <citation type="submission" date="2025-08" db="UniProtKB">
        <authorList>
            <consortium name="RefSeq"/>
        </authorList>
    </citation>
    <scope>IDENTIFICATION</scope>
    <source>
        <tissue evidence="10">Whole organism</tissue>
    </source>
</reference>
<feature type="transmembrane region" description="Helical" evidence="8">
    <location>
        <begin position="216"/>
        <end position="234"/>
    </location>
</feature>
<dbReference type="GO" id="GO:0005886">
    <property type="term" value="C:plasma membrane"/>
    <property type="evidence" value="ECO:0007669"/>
    <property type="project" value="UniProtKB-SubCell"/>
</dbReference>
<keyword evidence="5 8" id="KW-1133">Transmembrane helix</keyword>
<accession>A0A9C6WRL5</accession>
<keyword evidence="3" id="KW-1003">Cell membrane</keyword>
<keyword evidence="6 8" id="KW-0472">Membrane</keyword>